<evidence type="ECO:0000256" key="3">
    <source>
        <dbReference type="SAM" id="MobiDB-lite"/>
    </source>
</evidence>
<sequence>MDVEEKIRRLEEQFLSTNERITELLNRVVRVEELVTKHIVVGSTPEGKKPIRKSAQQLKKIDDGLDINVQNGTQKLLFSPSQDQQPGVPLADLLSKLVSANAYSKSNEQSVPKKTVTVFEENPWDIELDKIPWEGTGSFGTDEGHDLKNKRLIDPLAKTKQMFAPCRKVCGNLTGHPCRVLHDPSLSCPPCTMLIKNFKLKCNHRIDVLCHRQGKISEYCSECDAKRLVKVEQEKSVLSRPTLSLAMDPIQSESEVAFKKVKEILNKLTSSNFEKLSEDFITIVNAQTKYLPEIASVLIEKAMLDVETPLSPANYAKLASKTINRPQGELKMFRIEVVTLAVLIFTTVLFSKNTDGAANLPYFVKTLLKRKEISDLDPKRRNLGVLRFVGELFNQDVISACTLQTDVIDPLIANPSEENLDYLCKLLTLVGHKIHEKVTGTSSSSWFEGLFVKLKPFCDNTSISTQVRFSVQNLYDLKEVNWDRYKKPKIQSSSLKPSLDIGSTSSLLSNGSALDPSIPGKSRKARKKKQAPAVTKQQIKTVPVSILPANVNSSDIFDPWESVPWGEHTDPLAVAFPRLDSPGLLPGNLSSPSISGKATPSDLGWKGSQSSATFAKAMSTASSRVISPAISTTSLNSAHSSLPQKIDAVVVFNMYVNIHAAPQKNRIDLLSRKLAGCEDKQLRDFIRDLSRHSMQLEKKMKVAALGQLVDVLLKSKIVSEELVSKGFQSGVISDLPIMHKRRNILQYPETWWVFSTEVLKVVLERKKIKFAKNCFENTIEGRDYLRKQAVALKIADNK</sequence>
<keyword evidence="6" id="KW-1185">Reference proteome</keyword>
<dbReference type="GO" id="GO:0016281">
    <property type="term" value="C:eukaryotic translation initiation factor 4F complex"/>
    <property type="evidence" value="ECO:0007669"/>
    <property type="project" value="TreeGrafter"/>
</dbReference>
<dbReference type="Pfam" id="PF02854">
    <property type="entry name" value="MIF4G"/>
    <property type="match status" value="1"/>
</dbReference>
<organism evidence="5 6">
    <name type="scientific">Allacma fusca</name>
    <dbReference type="NCBI Taxonomy" id="39272"/>
    <lineage>
        <taxon>Eukaryota</taxon>
        <taxon>Metazoa</taxon>
        <taxon>Ecdysozoa</taxon>
        <taxon>Arthropoda</taxon>
        <taxon>Hexapoda</taxon>
        <taxon>Collembola</taxon>
        <taxon>Symphypleona</taxon>
        <taxon>Sminthuridae</taxon>
        <taxon>Allacma</taxon>
    </lineage>
</organism>
<evidence type="ECO:0000256" key="1">
    <source>
        <dbReference type="ARBA" id="ARBA00022540"/>
    </source>
</evidence>
<evidence type="ECO:0000259" key="4">
    <source>
        <dbReference type="SMART" id="SM00543"/>
    </source>
</evidence>
<dbReference type="PANTHER" id="PTHR23253">
    <property type="entry name" value="EUKARYOTIC TRANSLATION INITIATION FACTOR 4 GAMMA"/>
    <property type="match status" value="1"/>
</dbReference>
<protein>
    <recommendedName>
        <fullName evidence="4">MIF4G domain-containing protein</fullName>
    </recommendedName>
</protein>
<dbReference type="SMART" id="SM00543">
    <property type="entry name" value="MIF4G"/>
    <property type="match status" value="1"/>
</dbReference>
<reference evidence="5" key="1">
    <citation type="submission" date="2021-06" db="EMBL/GenBank/DDBJ databases">
        <authorList>
            <person name="Hodson N. C."/>
            <person name="Mongue J. A."/>
            <person name="Jaron S. K."/>
        </authorList>
    </citation>
    <scope>NUCLEOTIDE SEQUENCE</scope>
</reference>
<proteinExistence type="predicted"/>
<dbReference type="GO" id="GO:0003729">
    <property type="term" value="F:mRNA binding"/>
    <property type="evidence" value="ECO:0007669"/>
    <property type="project" value="TreeGrafter"/>
</dbReference>
<evidence type="ECO:0000313" key="5">
    <source>
        <dbReference type="EMBL" id="CAG7730114.1"/>
    </source>
</evidence>
<feature type="domain" description="MIF4G" evidence="4">
    <location>
        <begin position="258"/>
        <end position="481"/>
    </location>
</feature>
<feature type="compositionally biased region" description="Basic residues" evidence="3">
    <location>
        <begin position="521"/>
        <end position="530"/>
    </location>
</feature>
<dbReference type="Proteomes" id="UP000708208">
    <property type="component" value="Unassembled WGS sequence"/>
</dbReference>
<feature type="region of interest" description="Disordered" evidence="3">
    <location>
        <begin position="511"/>
        <end position="535"/>
    </location>
</feature>
<dbReference type="OrthoDB" id="514777at2759"/>
<dbReference type="GO" id="GO:0003743">
    <property type="term" value="F:translation initiation factor activity"/>
    <property type="evidence" value="ECO:0007669"/>
    <property type="project" value="UniProtKB-KW"/>
</dbReference>
<dbReference type="EMBL" id="CAJVCH010189122">
    <property type="protein sequence ID" value="CAG7730114.1"/>
    <property type="molecule type" value="Genomic_DNA"/>
</dbReference>
<name>A0A8J2P3X5_9HEXA</name>
<gene>
    <name evidence="5" type="ORF">AFUS01_LOCUS18784</name>
</gene>
<keyword evidence="2" id="KW-0648">Protein biosynthesis</keyword>
<keyword evidence="1" id="KW-0396">Initiation factor</keyword>
<dbReference type="PANTHER" id="PTHR23253:SF9">
    <property type="entry name" value="EUKARYOTIC TRANSLATION INITIATION FACTOR 4 GAMMA 2"/>
    <property type="match status" value="1"/>
</dbReference>
<dbReference type="AlphaFoldDB" id="A0A8J2P3X5"/>
<dbReference type="InterPro" id="IPR003890">
    <property type="entry name" value="MIF4G-like_typ-3"/>
</dbReference>
<comment type="caution">
    <text evidence="5">The sequence shown here is derived from an EMBL/GenBank/DDBJ whole genome shotgun (WGS) entry which is preliminary data.</text>
</comment>
<evidence type="ECO:0000256" key="2">
    <source>
        <dbReference type="ARBA" id="ARBA00022917"/>
    </source>
</evidence>
<accession>A0A8J2P3X5</accession>
<evidence type="ECO:0000313" key="6">
    <source>
        <dbReference type="Proteomes" id="UP000708208"/>
    </source>
</evidence>